<dbReference type="Proteomes" id="UP000192277">
    <property type="component" value="Unassembled WGS sequence"/>
</dbReference>
<dbReference type="RefSeq" id="WP_014217666.1">
    <property type="nucleotide sequence ID" value="NZ_LWBO01000077.1"/>
</dbReference>
<reference evidence="1 2" key="1">
    <citation type="submission" date="2016-04" db="EMBL/GenBank/DDBJ databases">
        <authorList>
            <person name="Chen L."/>
            <person name="Zhuang W."/>
            <person name="Wang G."/>
        </authorList>
    </citation>
    <scope>NUCLEOTIDE SEQUENCE [LARGE SCALE GENOMIC DNA]</scope>
    <source>
        <strain evidence="2">GR20</strain>
    </source>
</reference>
<evidence type="ECO:0000313" key="2">
    <source>
        <dbReference type="Proteomes" id="UP000192277"/>
    </source>
</evidence>
<dbReference type="PROSITE" id="PS51257">
    <property type="entry name" value="PROKAR_LIPOPROTEIN"/>
    <property type="match status" value="1"/>
</dbReference>
<comment type="caution">
    <text evidence="1">The sequence shown here is derived from an EMBL/GenBank/DDBJ whole genome shotgun (WGS) entry which is preliminary data.</text>
</comment>
<evidence type="ECO:0000313" key="1">
    <source>
        <dbReference type="EMBL" id="OQP40433.1"/>
    </source>
</evidence>
<name>A0ABX3NQC8_9BACT</name>
<sequence length="138" mass="15912">MKLLITICIFFLYSCSSNSNELEEEIQTIQLQNFGGSGECSNWVKLSDVVKFNNVSDRLFEHLIVIESSNPNQLLPDTLGKSYDIIKFTGRFYKNNYGYSKTCRNRAGIEKGRIFNYTAYEVIKSHYHDYEAGATHEK</sequence>
<dbReference type="EMBL" id="LWBO01000077">
    <property type="protein sequence ID" value="OQP40433.1"/>
    <property type="molecule type" value="Genomic_DNA"/>
</dbReference>
<evidence type="ECO:0008006" key="3">
    <source>
        <dbReference type="Google" id="ProtNLM"/>
    </source>
</evidence>
<accession>A0ABX3NQC8</accession>
<proteinExistence type="predicted"/>
<keyword evidence="2" id="KW-1185">Reference proteome</keyword>
<organism evidence="1 2">
    <name type="scientific">Niastella koreensis</name>
    <dbReference type="NCBI Taxonomy" id="354356"/>
    <lineage>
        <taxon>Bacteria</taxon>
        <taxon>Pseudomonadati</taxon>
        <taxon>Bacteroidota</taxon>
        <taxon>Chitinophagia</taxon>
        <taxon>Chitinophagales</taxon>
        <taxon>Chitinophagaceae</taxon>
        <taxon>Niastella</taxon>
    </lineage>
</organism>
<gene>
    <name evidence="1" type="ORF">A4D02_16090</name>
</gene>
<protein>
    <recommendedName>
        <fullName evidence="3">Lipoprotein</fullName>
    </recommendedName>
</protein>